<dbReference type="Proteomes" id="UP000263928">
    <property type="component" value="Unassembled WGS sequence"/>
</dbReference>
<accession>A0A383S7S7</accession>
<sequence>MPRPAGEPTGPIVSPGRGWSQRPRLARVAMLDVILLLLAVAVVAAAAIALLSVVVRWLRRREAREVRRHRPLTRTDRRR</sequence>
<gene>
    <name evidence="1" type="ORF">PROPAUS_1348</name>
</gene>
<organism evidence="1 2">
    <name type="scientific">Propionibacterium australiense</name>
    <dbReference type="NCBI Taxonomy" id="119981"/>
    <lineage>
        <taxon>Bacteria</taxon>
        <taxon>Bacillati</taxon>
        <taxon>Actinomycetota</taxon>
        <taxon>Actinomycetes</taxon>
        <taxon>Propionibacteriales</taxon>
        <taxon>Propionibacteriaceae</taxon>
        <taxon>Propionibacterium</taxon>
    </lineage>
</organism>
<protein>
    <submittedName>
        <fullName evidence="1">Uncharacterized protein</fullName>
    </submittedName>
</protein>
<evidence type="ECO:0000313" key="2">
    <source>
        <dbReference type="Proteomes" id="UP000263928"/>
    </source>
</evidence>
<dbReference type="EMBL" id="UNQJ01000008">
    <property type="protein sequence ID" value="SYZ33429.1"/>
    <property type="molecule type" value="Genomic_DNA"/>
</dbReference>
<reference evidence="2" key="1">
    <citation type="submission" date="2018-08" db="EMBL/GenBank/DDBJ databases">
        <authorList>
            <person name="Hornung B."/>
        </authorList>
    </citation>
    <scope>NUCLEOTIDE SEQUENCE [LARGE SCALE GENOMIC DNA]</scope>
</reference>
<proteinExistence type="predicted"/>
<evidence type="ECO:0000313" key="1">
    <source>
        <dbReference type="EMBL" id="SYZ33429.1"/>
    </source>
</evidence>
<name>A0A383S7S7_9ACTN</name>
<keyword evidence="2" id="KW-1185">Reference proteome</keyword>
<dbReference type="AlphaFoldDB" id="A0A383S7S7"/>